<dbReference type="EMBL" id="JACVXC010000001">
    <property type="protein sequence ID" value="MBD0834474.1"/>
    <property type="molecule type" value="Genomic_DNA"/>
</dbReference>
<dbReference type="AlphaFoldDB" id="A0A8J6QQ07"/>
<evidence type="ECO:0000313" key="3">
    <source>
        <dbReference type="Proteomes" id="UP000602057"/>
    </source>
</evidence>
<feature type="domain" description="GmrSD restriction endonucleases N-terminal" evidence="1">
    <location>
        <begin position="18"/>
        <end position="227"/>
    </location>
</feature>
<organism evidence="2 3">
    <name type="scientific">Aestuariibaculum suncheonense</name>
    <dbReference type="NCBI Taxonomy" id="1028745"/>
    <lineage>
        <taxon>Bacteria</taxon>
        <taxon>Pseudomonadati</taxon>
        <taxon>Bacteroidota</taxon>
        <taxon>Flavobacteriia</taxon>
        <taxon>Flavobacteriales</taxon>
        <taxon>Flavobacteriaceae</taxon>
    </lineage>
</organism>
<dbReference type="Proteomes" id="UP000602057">
    <property type="component" value="Unassembled WGS sequence"/>
</dbReference>
<protein>
    <submittedName>
        <fullName evidence="2">DUF262 domain-containing protein</fullName>
    </submittedName>
</protein>
<comment type="caution">
    <text evidence="2">The sequence shown here is derived from an EMBL/GenBank/DDBJ whole genome shotgun (WGS) entry which is preliminary data.</text>
</comment>
<dbReference type="InterPro" id="IPR004919">
    <property type="entry name" value="GmrSD_N"/>
</dbReference>
<keyword evidence="3" id="KW-1185">Reference proteome</keyword>
<evidence type="ECO:0000259" key="1">
    <source>
        <dbReference type="Pfam" id="PF03235"/>
    </source>
</evidence>
<dbReference type="Pfam" id="PF03235">
    <property type="entry name" value="GmrSD_N"/>
    <property type="match status" value="1"/>
</dbReference>
<sequence>MNKMEDLKYSGKTLNFIKLLESYSVEVPIIQRDYAQGRLDQKEIRDNFLDALYGCVSNNEPIKLDFIYGSVVDSQFQPLDGQQRLTTLFLLYWYAATKENKLLNQSTKDLLKKFTYETRISSREFCHELVDKSILIESGISVKQSIVDSNWFFLSWIKDPTIEGMLRTVDDIHKRFYNIENLWNELNSSLIEFYFVELKDMGLTDDLYIKMNARGKLLTPFENFKAGLEKRIIDENWEDNIDLNKSFGVKIDTDWTDFFWDSFRINDSVDSALTRFIATVSMIIQSVERELPTEERHELIRNLQEEPSLVRPLHFNNKGFSLLKRYFDTYHLQVVLHDYENKRLPFPLWRHSPKGSILSMIVFEDNAYSKEQKNSSTYTQKVLFFAQAQYFILNEYNEERYYDWMRVVRNIVSRGDVEKTGDRPDIVRSPSAFDGVINLINELSQGSHNIYEFLEKSTSLKSQFARDQISEERQKARLINYDNNYRELIFKAEDNELLRGKISFVFYCLGYNDSVYGFDSHLFEKITNVFSTYFSSEDSLDNDIRRAILTIDVKGKYEFYTYWWSYWHIGNANKRRLFDKFREIEYFINNFEHRDYFKKFVLKLIDKNPLEIIDEFVPPLNFPNWKNRLIKDSSLLDDQARTNLIAISEDDSYCYLLKSSRPREKEGNILIE</sequence>
<evidence type="ECO:0000313" key="2">
    <source>
        <dbReference type="EMBL" id="MBD0834474.1"/>
    </source>
</evidence>
<gene>
    <name evidence="2" type="ORF">ICJ84_03375</name>
</gene>
<name>A0A8J6QQ07_9FLAO</name>
<reference evidence="2" key="1">
    <citation type="journal article" date="2013" name="Int. J. Syst. Evol. Microbiol.">
        <title>Aestuariibaculum suncheonense gen. nov., sp. nov., a marine bacterium of the family Flavobacteriaceae isolated from a tidal flat and emended descriptions of the genera Gaetbulibacter and Tamlana.</title>
        <authorList>
            <person name="Jeong S.H."/>
            <person name="Park M.S."/>
            <person name="Jin H.M."/>
            <person name="Lee K."/>
            <person name="Park W."/>
            <person name="Jeon C.O."/>
        </authorList>
    </citation>
    <scope>NUCLEOTIDE SEQUENCE</scope>
    <source>
        <strain evidence="2">SC17</strain>
    </source>
</reference>
<proteinExistence type="predicted"/>
<reference evidence="2" key="2">
    <citation type="submission" date="2020-09" db="EMBL/GenBank/DDBJ databases">
        <authorList>
            <person name="Wu Z."/>
        </authorList>
    </citation>
    <scope>NUCLEOTIDE SEQUENCE</scope>
    <source>
        <strain evidence="2">SC17</strain>
    </source>
</reference>
<accession>A0A8J6QQ07</accession>